<name>A0AC35GB04_9BILA</name>
<proteinExistence type="predicted"/>
<reference evidence="2" key="1">
    <citation type="submission" date="2022-11" db="UniProtKB">
        <authorList>
            <consortium name="WormBaseParasite"/>
        </authorList>
    </citation>
    <scope>IDENTIFICATION</scope>
</reference>
<protein>
    <submittedName>
        <fullName evidence="2">Acyltransferase 3 domain-containing protein</fullName>
    </submittedName>
</protein>
<sequence>MNKRDDIQWLRAAAIFSVLLFHIWPKYFPYGYLGVDIFFVISGYLMTKILCKPSTNPKLLDFYLRRIKRIFPTCLFVITLTLFIGFNLLLYTHFWGMLIEGIWSIFFVNNLSPFFSAKHYFDMVTKLILKLKI</sequence>
<dbReference type="WBParaSite" id="PS1159_v2.g3346.t1">
    <property type="protein sequence ID" value="PS1159_v2.g3346.t1"/>
    <property type="gene ID" value="PS1159_v2.g3346"/>
</dbReference>
<organism evidence="1 2">
    <name type="scientific">Panagrolaimus sp. PS1159</name>
    <dbReference type="NCBI Taxonomy" id="55785"/>
    <lineage>
        <taxon>Eukaryota</taxon>
        <taxon>Metazoa</taxon>
        <taxon>Ecdysozoa</taxon>
        <taxon>Nematoda</taxon>
        <taxon>Chromadorea</taxon>
        <taxon>Rhabditida</taxon>
        <taxon>Tylenchina</taxon>
        <taxon>Panagrolaimomorpha</taxon>
        <taxon>Panagrolaimoidea</taxon>
        <taxon>Panagrolaimidae</taxon>
        <taxon>Panagrolaimus</taxon>
    </lineage>
</organism>
<evidence type="ECO:0000313" key="1">
    <source>
        <dbReference type="Proteomes" id="UP000887580"/>
    </source>
</evidence>
<accession>A0AC35GB04</accession>
<dbReference type="Proteomes" id="UP000887580">
    <property type="component" value="Unplaced"/>
</dbReference>
<evidence type="ECO:0000313" key="2">
    <source>
        <dbReference type="WBParaSite" id="PS1159_v2.g3346.t1"/>
    </source>
</evidence>